<keyword evidence="2" id="KW-0178">Competence</keyword>
<keyword evidence="3" id="KW-0472">Membrane</keyword>
<protein>
    <submittedName>
        <fullName evidence="4">Type II secretory pathway pseudopilin PulG</fullName>
    </submittedName>
</protein>
<keyword evidence="5" id="KW-1185">Reference proteome</keyword>
<evidence type="ECO:0000313" key="4">
    <source>
        <dbReference type="EMBL" id="MDQ0337683.1"/>
    </source>
</evidence>
<dbReference type="Proteomes" id="UP001232445">
    <property type="component" value="Unassembled WGS sequence"/>
</dbReference>
<comment type="subcellular location">
    <subcellularLocation>
        <location evidence="1">Cell surface</location>
    </subcellularLocation>
</comment>
<comment type="caution">
    <text evidence="4">The sequence shown here is derived from an EMBL/GenBank/DDBJ whole genome shotgun (WGS) entry which is preliminary data.</text>
</comment>
<keyword evidence="3" id="KW-1133">Transmembrane helix</keyword>
<dbReference type="Pfam" id="PF07963">
    <property type="entry name" value="N_methyl"/>
    <property type="match status" value="1"/>
</dbReference>
<proteinExistence type="predicted"/>
<name>A0ABU0CNM5_9BACI</name>
<sequence length="122" mass="14582">MARRQQGFFLVEVIIALFVFSLVCAMLFPMWQVLQEKRIEQQHKSLALDIAQNEMERFRAGFIDDEETEREIILQEHQFQVRWHLDKQVNWEEGKVEIEWTTLGEAGNKNRLVFVVCRNSKD</sequence>
<feature type="transmembrane region" description="Helical" evidence="3">
    <location>
        <begin position="7"/>
        <end position="31"/>
    </location>
</feature>
<organism evidence="4 5">
    <name type="scientific">Caldalkalibacillus uzonensis</name>
    <dbReference type="NCBI Taxonomy" id="353224"/>
    <lineage>
        <taxon>Bacteria</taxon>
        <taxon>Bacillati</taxon>
        <taxon>Bacillota</taxon>
        <taxon>Bacilli</taxon>
        <taxon>Bacillales</taxon>
        <taxon>Bacillaceae</taxon>
        <taxon>Caldalkalibacillus</taxon>
    </lineage>
</organism>
<evidence type="ECO:0000313" key="5">
    <source>
        <dbReference type="Proteomes" id="UP001232445"/>
    </source>
</evidence>
<reference evidence="4 5" key="1">
    <citation type="submission" date="2023-07" db="EMBL/GenBank/DDBJ databases">
        <title>Genomic Encyclopedia of Type Strains, Phase IV (KMG-IV): sequencing the most valuable type-strain genomes for metagenomic binning, comparative biology and taxonomic classification.</title>
        <authorList>
            <person name="Goeker M."/>
        </authorList>
    </citation>
    <scope>NUCLEOTIDE SEQUENCE [LARGE SCALE GENOMIC DNA]</scope>
    <source>
        <strain evidence="4 5">DSM 17740</strain>
    </source>
</reference>
<dbReference type="RefSeq" id="WP_307334967.1">
    <property type="nucleotide sequence ID" value="NZ_JAUSUQ010000001.1"/>
</dbReference>
<evidence type="ECO:0000256" key="1">
    <source>
        <dbReference type="ARBA" id="ARBA00004241"/>
    </source>
</evidence>
<accession>A0ABU0CNM5</accession>
<evidence type="ECO:0000256" key="2">
    <source>
        <dbReference type="ARBA" id="ARBA00023287"/>
    </source>
</evidence>
<evidence type="ECO:0000256" key="3">
    <source>
        <dbReference type="SAM" id="Phobius"/>
    </source>
</evidence>
<dbReference type="InterPro" id="IPR012902">
    <property type="entry name" value="N_methyl_site"/>
</dbReference>
<gene>
    <name evidence="4" type="ORF">J2S00_000453</name>
</gene>
<keyword evidence="3" id="KW-0812">Transmembrane</keyword>
<dbReference type="EMBL" id="JAUSUQ010000001">
    <property type="protein sequence ID" value="MDQ0337683.1"/>
    <property type="molecule type" value="Genomic_DNA"/>
</dbReference>